<dbReference type="Proteomes" id="UP000204551">
    <property type="component" value="Plasmid pSMS7"/>
</dbReference>
<keyword evidence="1" id="KW-0614">Plasmid</keyword>
<name>A0A221V461_9FLAO</name>
<reference evidence="1 2" key="1">
    <citation type="submission" date="2017-07" db="EMBL/GenBank/DDBJ databases">
        <title>Genome Sequence of Arenibacter algicola Strain SMS7 Isolated from a culture of the Diatom Skeletonema marinoi.</title>
        <authorList>
            <person name="Topel M."/>
            <person name="Pinder M.I.M."/>
            <person name="Johansson O.N."/>
            <person name="Kourtchenko O."/>
            <person name="Godhe A."/>
            <person name="Clarke A.K."/>
        </authorList>
    </citation>
    <scope>NUCLEOTIDE SEQUENCE [LARGE SCALE GENOMIC DNA]</scope>
    <source>
        <strain evidence="1 2">SMS7</strain>
        <plasmid evidence="2">Plasmid psms7</plasmid>
    </source>
</reference>
<gene>
    <name evidence="1" type="ORF">AREALGSMS7_05000</name>
</gene>
<sequence length="65" mass="7726">MTKKQEKEHEDEIRALNSILLEMKDHANALGHERDRWRELAIVLMKKLGIPYSEEEEPENLIDKL</sequence>
<accession>A0A221V461</accession>
<evidence type="ECO:0000313" key="1">
    <source>
        <dbReference type="EMBL" id="ASO08375.1"/>
    </source>
</evidence>
<dbReference type="KEGG" id="aalg:AREALGSMS7_05000"/>
<dbReference type="EMBL" id="CP022516">
    <property type="protein sequence ID" value="ASO08375.1"/>
    <property type="molecule type" value="Genomic_DNA"/>
</dbReference>
<geneLocation type="plasmid" evidence="2">
    <name>psms7</name>
</geneLocation>
<organism evidence="1 2">
    <name type="scientific">Arenibacter algicola</name>
    <dbReference type="NCBI Taxonomy" id="616991"/>
    <lineage>
        <taxon>Bacteria</taxon>
        <taxon>Pseudomonadati</taxon>
        <taxon>Bacteroidota</taxon>
        <taxon>Flavobacteriia</taxon>
        <taxon>Flavobacteriales</taxon>
        <taxon>Flavobacteriaceae</taxon>
        <taxon>Arenibacter</taxon>
    </lineage>
</organism>
<proteinExistence type="predicted"/>
<dbReference type="RefSeq" id="WP_093980738.1">
    <property type="nucleotide sequence ID" value="NZ_CP022516.1"/>
</dbReference>
<evidence type="ECO:0000313" key="2">
    <source>
        <dbReference type="Proteomes" id="UP000204551"/>
    </source>
</evidence>
<dbReference type="AlphaFoldDB" id="A0A221V461"/>
<protein>
    <submittedName>
        <fullName evidence="1">Uncharacterized protein</fullName>
    </submittedName>
</protein>